<feature type="compositionally biased region" description="Gly residues" evidence="1">
    <location>
        <begin position="425"/>
        <end position="435"/>
    </location>
</feature>
<feature type="region of interest" description="Disordered" evidence="1">
    <location>
        <begin position="423"/>
        <end position="444"/>
    </location>
</feature>
<dbReference type="Pfam" id="PF02120">
    <property type="entry name" value="Flg_hook"/>
    <property type="match status" value="1"/>
</dbReference>
<dbReference type="eggNOG" id="COG3144">
    <property type="taxonomic scope" value="Bacteria"/>
</dbReference>
<feature type="domain" description="Flagellar hook-length control protein-like C-terminal" evidence="2">
    <location>
        <begin position="348"/>
        <end position="426"/>
    </location>
</feature>
<dbReference type="EMBL" id="BX571661">
    <property type="protein sequence ID" value="CAE10783.1"/>
    <property type="molecule type" value="Genomic_DNA"/>
</dbReference>
<accession>Q7MR34</accession>
<dbReference type="KEGG" id="wsu:WS1761"/>
<dbReference type="InterPro" id="IPR021136">
    <property type="entry name" value="Flagellar_hook_control-like_C"/>
</dbReference>
<dbReference type="Gene3D" id="3.30.750.140">
    <property type="match status" value="1"/>
</dbReference>
<evidence type="ECO:0000259" key="2">
    <source>
        <dbReference type="Pfam" id="PF02120"/>
    </source>
</evidence>
<name>Q7MR34_WOLSU</name>
<dbReference type="InterPro" id="IPR038610">
    <property type="entry name" value="FliK-like_C_sf"/>
</dbReference>
<feature type="compositionally biased region" description="Basic and acidic residues" evidence="1">
    <location>
        <begin position="189"/>
        <end position="233"/>
    </location>
</feature>
<protein>
    <recommendedName>
        <fullName evidence="2">Flagellar hook-length control protein-like C-terminal domain-containing protein</fullName>
    </recommendedName>
</protein>
<dbReference type="STRING" id="273121.WS1761"/>
<organism evidence="4">
    <name type="scientific">Wolinella succinogenes (strain ATCC 29543 / DSM 1740 / CCUG 13145 / JCM 31913 / LMG 7466 / NCTC 11488 / FDC 602W)</name>
    <name type="common">Vibrio succinogenes</name>
    <dbReference type="NCBI Taxonomy" id="273121"/>
    <lineage>
        <taxon>Bacteria</taxon>
        <taxon>Pseudomonadati</taxon>
        <taxon>Campylobacterota</taxon>
        <taxon>Epsilonproteobacteria</taxon>
        <taxon>Campylobacterales</taxon>
        <taxon>Helicobacteraceae</taxon>
        <taxon>Wolinella</taxon>
    </lineage>
</organism>
<gene>
    <name evidence="3" type="ordered locus">WS1761</name>
</gene>
<dbReference type="AlphaFoldDB" id="Q7MR34"/>
<feature type="compositionally biased region" description="Basic and acidic residues" evidence="1">
    <location>
        <begin position="292"/>
        <end position="303"/>
    </location>
</feature>
<feature type="compositionally biased region" description="Polar residues" evidence="1">
    <location>
        <begin position="258"/>
        <end position="270"/>
    </location>
</feature>
<feature type="compositionally biased region" description="Low complexity" evidence="1">
    <location>
        <begin position="104"/>
        <end position="114"/>
    </location>
</feature>
<feature type="region of interest" description="Disordered" evidence="1">
    <location>
        <begin position="36"/>
        <end position="271"/>
    </location>
</feature>
<dbReference type="HOGENOM" id="CLU_572299_0_0_7"/>
<feature type="compositionally biased region" description="Basic and acidic residues" evidence="1">
    <location>
        <begin position="117"/>
        <end position="129"/>
    </location>
</feature>
<feature type="region of interest" description="Disordered" evidence="1">
    <location>
        <begin position="1"/>
        <end position="22"/>
    </location>
</feature>
<reference evidence="3 4" key="1">
    <citation type="journal article" date="2003" name="Proc. Natl. Acad. Sci. U.S.A.">
        <title>Complete genome sequence and analysis of Wolinella succinogenes.</title>
        <authorList>
            <person name="Baar C."/>
            <person name="Eppinger M."/>
            <person name="Raddatz G."/>
            <person name="Simon JM."/>
            <person name="Lanz C."/>
            <person name="Klimmek O."/>
            <person name="Nandakumar R."/>
            <person name="Gross R."/>
            <person name="Rosinus A."/>
            <person name="Keller H."/>
            <person name="Jagtap P."/>
            <person name="Linke B."/>
            <person name="Meyer F."/>
            <person name="Lederer H."/>
            <person name="Schuster S.C."/>
        </authorList>
    </citation>
    <scope>NUCLEOTIDE SEQUENCE [LARGE SCALE GENOMIC DNA]</scope>
    <source>
        <strain evidence="4">ATCC 29543 / DSM 1740 / CCUG 13145 / JCM 31913 / LMG 7466 / NCTC 11488 / FDC 602W</strain>
    </source>
</reference>
<evidence type="ECO:0000313" key="4">
    <source>
        <dbReference type="Proteomes" id="UP000000422"/>
    </source>
</evidence>
<keyword evidence="4" id="KW-1185">Reference proteome</keyword>
<feature type="compositionally biased region" description="Polar residues" evidence="1">
    <location>
        <begin position="39"/>
        <end position="53"/>
    </location>
</feature>
<evidence type="ECO:0000313" key="3">
    <source>
        <dbReference type="EMBL" id="CAE10783.1"/>
    </source>
</evidence>
<sequence>MSAAPISAQSASLETPKETKKLSDVAKIAEDLALKPSSIKAQSETSAEVSPKSTLIKEELTNSQAPEKTVEKSTPKSAEISSAAPIVKREKLTKEEENQKGETSSKTPSAPSSKDIPLQDKPKDKEELSLVKNRSLALDSDPFASRPAGENKRQEGAEKAPQAEANLAGILTLTKEKKSSTKASQEAIVTEKQEAKESQKEKSKEKTKGVSKETTNEAVKEAIKGETSFRESSSKSSQESPKNPIASAILESKELAPKSQSAGEQSNQIAENRLKSALEELVGAGGKQVSLGKKEESESKETTLGKSEASMGIEGRLSSLSETKGDLALKSALAKETLKNFTATLKEEVQNYKPPLTKLSVELNPENLGSVELTITQRGQNLLVQVVSNTQAIQLFMNNTAEFRQQLANAGFGDVSMSFSDGSASSGGFGGGDSSGGHPQKGNENGLFAYKANALGGADLEESERLGLMEITLPKYA</sequence>
<feature type="compositionally biased region" description="Basic and acidic residues" evidence="1">
    <location>
        <begin position="87"/>
        <end position="100"/>
    </location>
</feature>
<feature type="compositionally biased region" description="Basic and acidic residues" evidence="1">
    <location>
        <begin position="149"/>
        <end position="158"/>
    </location>
</feature>
<dbReference type="Proteomes" id="UP000000422">
    <property type="component" value="Chromosome"/>
</dbReference>
<proteinExistence type="predicted"/>
<feature type="region of interest" description="Disordered" evidence="1">
    <location>
        <begin position="285"/>
        <end position="311"/>
    </location>
</feature>
<evidence type="ECO:0000256" key="1">
    <source>
        <dbReference type="SAM" id="MobiDB-lite"/>
    </source>
</evidence>